<dbReference type="GO" id="GO:0003677">
    <property type="term" value="F:DNA binding"/>
    <property type="evidence" value="ECO:0007669"/>
    <property type="project" value="UniProtKB-KW"/>
</dbReference>
<reference evidence="2 3" key="1">
    <citation type="submission" date="2018-06" db="EMBL/GenBank/DDBJ databases">
        <title>Genomic Encyclopedia of Type Strains, Phase I: the one thousand microbial genomes (KMG-I) project.</title>
        <authorList>
            <person name="Kyrpides N."/>
        </authorList>
    </citation>
    <scope>NUCLEOTIDE SEQUENCE [LARGE SCALE GENOMIC DNA]</scope>
    <source>
        <strain evidence="2 3">DSM 19573</strain>
    </source>
</reference>
<proteinExistence type="predicted"/>
<protein>
    <submittedName>
        <fullName evidence="2">Homeodomain-like domain-containing protein</fullName>
    </submittedName>
</protein>
<evidence type="ECO:0000313" key="2">
    <source>
        <dbReference type="EMBL" id="PYG84906.1"/>
    </source>
</evidence>
<accession>A0A318XK50</accession>
<evidence type="ECO:0000259" key="1">
    <source>
        <dbReference type="PROSITE" id="PS50532"/>
    </source>
</evidence>
<dbReference type="Proteomes" id="UP000248132">
    <property type="component" value="Unassembled WGS sequence"/>
</dbReference>
<dbReference type="PROSITE" id="PS50532">
    <property type="entry name" value="HTH_IS408"/>
    <property type="match status" value="1"/>
</dbReference>
<keyword evidence="3" id="KW-1185">Reference proteome</keyword>
<dbReference type="InterPro" id="IPR036388">
    <property type="entry name" value="WH-like_DNA-bd_sf"/>
</dbReference>
<dbReference type="AlphaFoldDB" id="A0A318XK50"/>
<dbReference type="EMBL" id="QKMR01000028">
    <property type="protein sequence ID" value="PYG84906.1"/>
    <property type="molecule type" value="Genomic_DNA"/>
</dbReference>
<dbReference type="InterPro" id="IPR013324">
    <property type="entry name" value="RNA_pol_sigma_r3/r4-like"/>
</dbReference>
<dbReference type="SUPFAM" id="SSF88659">
    <property type="entry name" value="Sigma3 and sigma4 domains of RNA polymerase sigma factors"/>
    <property type="match status" value="1"/>
</dbReference>
<sequence length="57" mass="6326">MLKAREILRLKHEVGLSLREIGKACNCGKSTVSEILTRAEKAGISWPIDLSDKKLMS</sequence>
<organism evidence="2 3">
    <name type="scientific">Ruminiclostridium sufflavum DSM 19573</name>
    <dbReference type="NCBI Taxonomy" id="1121337"/>
    <lineage>
        <taxon>Bacteria</taxon>
        <taxon>Bacillati</taxon>
        <taxon>Bacillota</taxon>
        <taxon>Clostridia</taxon>
        <taxon>Eubacteriales</taxon>
        <taxon>Oscillospiraceae</taxon>
        <taxon>Ruminiclostridium</taxon>
    </lineage>
</organism>
<comment type="caution">
    <text evidence="2">The sequence shown here is derived from an EMBL/GenBank/DDBJ whole genome shotgun (WGS) entry which is preliminary data.</text>
</comment>
<feature type="domain" description="HTH IS408-type" evidence="1">
    <location>
        <begin position="4"/>
        <end position="57"/>
    </location>
</feature>
<keyword evidence="2" id="KW-0371">Homeobox</keyword>
<dbReference type="InterPro" id="IPR017895">
    <property type="entry name" value="HTH_IS408/IS1162_type"/>
</dbReference>
<evidence type="ECO:0000313" key="3">
    <source>
        <dbReference type="Proteomes" id="UP000248132"/>
    </source>
</evidence>
<dbReference type="Gene3D" id="1.10.10.10">
    <property type="entry name" value="Winged helix-like DNA-binding domain superfamily/Winged helix DNA-binding domain"/>
    <property type="match status" value="1"/>
</dbReference>
<name>A0A318XK50_9FIRM</name>
<dbReference type="Pfam" id="PF13384">
    <property type="entry name" value="HTH_23"/>
    <property type="match status" value="1"/>
</dbReference>
<feature type="non-terminal residue" evidence="2">
    <location>
        <position position="57"/>
    </location>
</feature>
<keyword evidence="2" id="KW-0238">DNA-binding</keyword>
<gene>
    <name evidence="2" type="ORF">LY28_03440</name>
</gene>